<dbReference type="RefSeq" id="WP_224795640.1">
    <property type="nucleotide sequence ID" value="NZ_CABVHY010000004.1"/>
</dbReference>
<reference evidence="3 4" key="1">
    <citation type="submission" date="2019-09" db="EMBL/GenBank/DDBJ databases">
        <authorList>
            <person name="Chandra G."/>
            <person name="Truman W A."/>
        </authorList>
    </citation>
    <scope>NUCLEOTIDE SEQUENCE [LARGE SCALE GENOMIC DNA]</scope>
    <source>
        <strain evidence="3">PS723</strain>
    </source>
</reference>
<dbReference type="Pfam" id="PF08388">
    <property type="entry name" value="GIIM"/>
    <property type="match status" value="1"/>
</dbReference>
<sequence>MTLDGLEAMLAKKFPYAKWTARKMRVVRYADDLIISGCSKGWLEFLRGWANYHSHVVAKKVFNQVDSEVWTMLWRQAVRRRPRTGYADRAAQDQGRRLSA</sequence>
<feature type="compositionally biased region" description="Basic and acidic residues" evidence="1">
    <location>
        <begin position="90"/>
        <end position="100"/>
    </location>
</feature>
<protein>
    <recommendedName>
        <fullName evidence="2">Group II intron maturase-specific domain-containing protein</fullName>
    </recommendedName>
</protein>
<dbReference type="EMBL" id="CABVHY010000004">
    <property type="protein sequence ID" value="VVN80146.1"/>
    <property type="molecule type" value="Genomic_DNA"/>
</dbReference>
<evidence type="ECO:0000256" key="1">
    <source>
        <dbReference type="SAM" id="MobiDB-lite"/>
    </source>
</evidence>
<evidence type="ECO:0000259" key="2">
    <source>
        <dbReference type="Pfam" id="PF08388"/>
    </source>
</evidence>
<dbReference type="AlphaFoldDB" id="A0A5E7AM12"/>
<feature type="domain" description="Group II intron maturase-specific" evidence="2">
    <location>
        <begin position="44"/>
        <end position="88"/>
    </location>
</feature>
<feature type="region of interest" description="Disordered" evidence="1">
    <location>
        <begin position="81"/>
        <end position="100"/>
    </location>
</feature>
<proteinExistence type="predicted"/>
<dbReference type="Proteomes" id="UP000379480">
    <property type="component" value="Unassembled WGS sequence"/>
</dbReference>
<organism evidence="3 4">
    <name type="scientific">Pseudomonas fluorescens</name>
    <dbReference type="NCBI Taxonomy" id="294"/>
    <lineage>
        <taxon>Bacteria</taxon>
        <taxon>Pseudomonadati</taxon>
        <taxon>Pseudomonadota</taxon>
        <taxon>Gammaproteobacteria</taxon>
        <taxon>Pseudomonadales</taxon>
        <taxon>Pseudomonadaceae</taxon>
        <taxon>Pseudomonas</taxon>
    </lineage>
</organism>
<evidence type="ECO:0000313" key="3">
    <source>
        <dbReference type="EMBL" id="VVN80146.1"/>
    </source>
</evidence>
<dbReference type="InterPro" id="IPR013597">
    <property type="entry name" value="Mat_intron_G2"/>
</dbReference>
<accession>A0A5E7AM12</accession>
<name>A0A5E7AM12_PSEFL</name>
<gene>
    <name evidence="3" type="ORF">PS723_01022</name>
</gene>
<evidence type="ECO:0000313" key="4">
    <source>
        <dbReference type="Proteomes" id="UP000379480"/>
    </source>
</evidence>